<dbReference type="InterPro" id="IPR024690">
    <property type="entry name" value="CN_hydtase_beta_dom_C"/>
</dbReference>
<feature type="domain" description="Nitrile hydratase beta subunit" evidence="1">
    <location>
        <begin position="5"/>
        <end position="89"/>
    </location>
</feature>
<accession>A0A5B8FI93</accession>
<dbReference type="RefSeq" id="WP_138574692.1">
    <property type="nucleotide sequence ID" value="NZ_CP040818.1"/>
</dbReference>
<dbReference type="OrthoDB" id="3478924at2"/>
<dbReference type="SUPFAM" id="SSF50090">
    <property type="entry name" value="Electron transport accessory proteins"/>
    <property type="match status" value="1"/>
</dbReference>
<dbReference type="AlphaFoldDB" id="A0A5B8FI93"/>
<name>A0A5B8FI93_9RHOB</name>
<dbReference type="Pfam" id="PF02211">
    <property type="entry name" value="NHase_beta_C"/>
    <property type="match status" value="1"/>
</dbReference>
<dbReference type="KEGG" id="ppru:FDP22_14290"/>
<evidence type="ECO:0000313" key="2">
    <source>
        <dbReference type="EMBL" id="QDL92848.1"/>
    </source>
</evidence>
<reference evidence="2 3" key="1">
    <citation type="submission" date="2019-06" db="EMBL/GenBank/DDBJ databases">
        <title>Genome sequence of Rhodobacteraceae bacterium D4M1.</title>
        <authorList>
            <person name="Cao J."/>
        </authorList>
    </citation>
    <scope>NUCLEOTIDE SEQUENCE [LARGE SCALE GENOMIC DNA]</scope>
    <source>
        <strain evidence="2 3">D4M1</strain>
    </source>
</reference>
<protein>
    <submittedName>
        <fullName evidence="2">Nitrile hydratase subunit beta</fullName>
    </submittedName>
</protein>
<sequence>MPETAVRVKTWPSHGLHVRTPRYLRGKCGVIERDLGSFPNPEELAYGLPGTPPRRLVRVRFTMAEVWGAAAENPADTLDAEIYEHWLEPVEG</sequence>
<gene>
    <name evidence="2" type="ORF">FDP22_14290</name>
</gene>
<dbReference type="Gene3D" id="2.30.30.50">
    <property type="match status" value="1"/>
</dbReference>
<dbReference type="EMBL" id="CP040818">
    <property type="protein sequence ID" value="QDL92848.1"/>
    <property type="molecule type" value="Genomic_DNA"/>
</dbReference>
<dbReference type="InterPro" id="IPR008990">
    <property type="entry name" value="Elect_transpt_acc-like_dom_sf"/>
</dbReference>
<dbReference type="Proteomes" id="UP000305888">
    <property type="component" value="Chromosome"/>
</dbReference>
<organism evidence="2 3">
    <name type="scientific">Paroceanicella profunda</name>
    <dbReference type="NCBI Taxonomy" id="2579971"/>
    <lineage>
        <taxon>Bacteria</taxon>
        <taxon>Pseudomonadati</taxon>
        <taxon>Pseudomonadota</taxon>
        <taxon>Alphaproteobacteria</taxon>
        <taxon>Rhodobacterales</taxon>
        <taxon>Paracoccaceae</taxon>
        <taxon>Paroceanicella</taxon>
    </lineage>
</organism>
<evidence type="ECO:0000313" key="3">
    <source>
        <dbReference type="Proteomes" id="UP000305888"/>
    </source>
</evidence>
<keyword evidence="3" id="KW-1185">Reference proteome</keyword>
<proteinExistence type="predicted"/>
<evidence type="ECO:0000259" key="1">
    <source>
        <dbReference type="Pfam" id="PF02211"/>
    </source>
</evidence>